<gene>
    <name evidence="1" type="ORF">KUC_3262</name>
</gene>
<dbReference type="EMBL" id="JH393259">
    <property type="protein sequence ID" value="EHJ91709.1"/>
    <property type="molecule type" value="Genomic_DNA"/>
</dbReference>
<sequence length="52" mass="5809">MDVKNGLGAKELTQQRFRDGNFRTLEHPGKASSLTITLMVDFKIKNSNICLA</sequence>
<dbReference type="AlphaFoldDB" id="A0A7U9GF15"/>
<accession>A0A7U9GF15</accession>
<organism evidence="1 2">
    <name type="scientific">Vreelandella boliviensis LC1</name>
    <dbReference type="NCBI Taxonomy" id="1072583"/>
    <lineage>
        <taxon>Bacteria</taxon>
        <taxon>Pseudomonadati</taxon>
        <taxon>Pseudomonadota</taxon>
        <taxon>Gammaproteobacteria</taxon>
        <taxon>Oceanospirillales</taxon>
        <taxon>Halomonadaceae</taxon>
        <taxon>Vreelandella</taxon>
    </lineage>
</organism>
<protein>
    <submittedName>
        <fullName evidence="1">Uncharacterized protein</fullName>
    </submittedName>
</protein>
<reference evidence="1 2" key="1">
    <citation type="submission" date="2011-10" db="EMBL/GenBank/DDBJ databases">
        <authorList>
            <person name="Quillaguamn J."/>
            <person name="Guzmn D."/>
            <person name="Balderrama-Subieta A."/>
            <person name="Cardona-Ortuo C."/>
            <person name="Guevara-Martnez M."/>
            <person name="Callisaya-Quispe N."/>
        </authorList>
    </citation>
    <scope>NUCLEOTIDE SEQUENCE [LARGE SCALE GENOMIC DNA]</scope>
    <source>
        <strain evidence="1 2">LC1</strain>
    </source>
</reference>
<evidence type="ECO:0000313" key="1">
    <source>
        <dbReference type="EMBL" id="EHJ91709.1"/>
    </source>
</evidence>
<name>A0A7U9GF15_9GAMM</name>
<dbReference type="Proteomes" id="UP000005756">
    <property type="component" value="Unassembled WGS sequence"/>
</dbReference>
<evidence type="ECO:0000313" key="2">
    <source>
        <dbReference type="Proteomes" id="UP000005756"/>
    </source>
</evidence>
<proteinExistence type="predicted"/>